<feature type="transmembrane region" description="Helical" evidence="2">
    <location>
        <begin position="515"/>
        <end position="533"/>
    </location>
</feature>
<keyword evidence="2" id="KW-1133">Transmembrane helix</keyword>
<evidence type="ECO:0000313" key="5">
    <source>
        <dbReference type="Proteomes" id="UP000678393"/>
    </source>
</evidence>
<feature type="transmembrane region" description="Helical" evidence="2">
    <location>
        <begin position="262"/>
        <end position="280"/>
    </location>
</feature>
<dbReference type="Pfam" id="PF07690">
    <property type="entry name" value="MFS_1"/>
    <property type="match status" value="1"/>
</dbReference>
<comment type="subcellular location">
    <subcellularLocation>
        <location evidence="1">Membrane</location>
        <topology evidence="1">Multi-pass membrane protein</topology>
    </subcellularLocation>
</comment>
<feature type="transmembrane region" description="Helical" evidence="2">
    <location>
        <begin position="540"/>
        <end position="565"/>
    </location>
</feature>
<feature type="transmembrane region" description="Helical" evidence="2">
    <location>
        <begin position="286"/>
        <end position="306"/>
    </location>
</feature>
<feature type="transmembrane region" description="Helical" evidence="2">
    <location>
        <begin position="462"/>
        <end position="482"/>
    </location>
</feature>
<dbReference type="PANTHER" id="PTHR11360:SF306">
    <property type="entry name" value="RE01051P"/>
    <property type="match status" value="1"/>
</dbReference>
<dbReference type="InterPro" id="IPR011701">
    <property type="entry name" value="MFS"/>
</dbReference>
<feature type="domain" description="Major facilitator superfamily (MFS) profile" evidence="3">
    <location>
        <begin position="117"/>
        <end position="612"/>
    </location>
</feature>
<name>A0A8S3ZG87_9EUPU</name>
<dbReference type="OrthoDB" id="6286464at2759"/>
<dbReference type="CDD" id="cd17352">
    <property type="entry name" value="MFS_MCT_SLC16"/>
    <property type="match status" value="1"/>
</dbReference>
<dbReference type="InterPro" id="IPR036259">
    <property type="entry name" value="MFS_trans_sf"/>
</dbReference>
<dbReference type="Gene3D" id="1.20.1250.20">
    <property type="entry name" value="MFS general substrate transporter like domains"/>
    <property type="match status" value="1"/>
</dbReference>
<dbReference type="SUPFAM" id="SSF103473">
    <property type="entry name" value="MFS general substrate transporter"/>
    <property type="match status" value="1"/>
</dbReference>
<dbReference type="AlphaFoldDB" id="A0A8S3ZG87"/>
<gene>
    <name evidence="4" type="ORF">CUNI_LOCUS12268</name>
</gene>
<keyword evidence="2" id="KW-0812">Transmembrane</keyword>
<keyword evidence="2" id="KW-0472">Membrane</keyword>
<comment type="caution">
    <text evidence="4">The sequence shown here is derived from an EMBL/GenBank/DDBJ whole genome shotgun (WGS) entry which is preliminary data.</text>
</comment>
<dbReference type="GO" id="GO:0008028">
    <property type="term" value="F:monocarboxylic acid transmembrane transporter activity"/>
    <property type="evidence" value="ECO:0007669"/>
    <property type="project" value="TreeGrafter"/>
</dbReference>
<feature type="transmembrane region" description="Helical" evidence="2">
    <location>
        <begin position="222"/>
        <end position="250"/>
    </location>
</feature>
<dbReference type="EMBL" id="CAJHNH020002440">
    <property type="protein sequence ID" value="CAG5126710.1"/>
    <property type="molecule type" value="Genomic_DNA"/>
</dbReference>
<evidence type="ECO:0000256" key="1">
    <source>
        <dbReference type="ARBA" id="ARBA00004141"/>
    </source>
</evidence>
<feature type="transmembrane region" description="Helical" evidence="2">
    <location>
        <begin position="425"/>
        <end position="450"/>
    </location>
</feature>
<dbReference type="PANTHER" id="PTHR11360">
    <property type="entry name" value="MONOCARBOXYLATE TRANSPORTER"/>
    <property type="match status" value="1"/>
</dbReference>
<evidence type="ECO:0000313" key="4">
    <source>
        <dbReference type="EMBL" id="CAG5126710.1"/>
    </source>
</evidence>
<evidence type="ECO:0000256" key="2">
    <source>
        <dbReference type="SAM" id="Phobius"/>
    </source>
</evidence>
<keyword evidence="5" id="KW-1185">Reference proteome</keyword>
<dbReference type="InterPro" id="IPR020846">
    <property type="entry name" value="MFS_dom"/>
</dbReference>
<feature type="transmembrane region" description="Helical" evidence="2">
    <location>
        <begin position="155"/>
        <end position="175"/>
    </location>
</feature>
<reference evidence="4" key="1">
    <citation type="submission" date="2021-04" db="EMBL/GenBank/DDBJ databases">
        <authorList>
            <consortium name="Molecular Ecology Group"/>
        </authorList>
    </citation>
    <scope>NUCLEOTIDE SEQUENCE</scope>
</reference>
<dbReference type="InterPro" id="IPR050327">
    <property type="entry name" value="Proton-linked_MCT"/>
</dbReference>
<organism evidence="4 5">
    <name type="scientific">Candidula unifasciata</name>
    <dbReference type="NCBI Taxonomy" id="100452"/>
    <lineage>
        <taxon>Eukaryota</taxon>
        <taxon>Metazoa</taxon>
        <taxon>Spiralia</taxon>
        <taxon>Lophotrochozoa</taxon>
        <taxon>Mollusca</taxon>
        <taxon>Gastropoda</taxon>
        <taxon>Heterobranchia</taxon>
        <taxon>Euthyneura</taxon>
        <taxon>Panpulmonata</taxon>
        <taxon>Eupulmonata</taxon>
        <taxon>Stylommatophora</taxon>
        <taxon>Helicina</taxon>
        <taxon>Helicoidea</taxon>
        <taxon>Geomitridae</taxon>
        <taxon>Candidula</taxon>
    </lineage>
</organism>
<feature type="transmembrane region" description="Helical" evidence="2">
    <location>
        <begin position="117"/>
        <end position="135"/>
    </location>
</feature>
<feature type="transmembrane region" description="Helical" evidence="2">
    <location>
        <begin position="585"/>
        <end position="606"/>
    </location>
</feature>
<evidence type="ECO:0000259" key="3">
    <source>
        <dbReference type="PROSITE" id="PS50850"/>
    </source>
</evidence>
<proteinExistence type="predicted"/>
<feature type="transmembrane region" description="Helical" evidence="2">
    <location>
        <begin position="489"/>
        <end position="509"/>
    </location>
</feature>
<dbReference type="PROSITE" id="PS50850">
    <property type="entry name" value="MFS"/>
    <property type="match status" value="1"/>
</dbReference>
<dbReference type="Proteomes" id="UP000678393">
    <property type="component" value="Unassembled WGS sequence"/>
</dbReference>
<sequence length="612" mass="68009">MEECKNEPRKIYVNTSRELLSREEHKNKFIITQSENSAEDLHRKEQTSKLKNTLMETSSQQLHRAENKNQLYDSFTDDLPNEQCDTRSHDSFTEDLPNELCDTRLETSKFPAPDGGYGWFVVLGCFISHVVFAGFDRSEGILFLLLTSKFEQSAQLTSWPGAIACTLQLLLGPLATAVSNRYSPRIAVMLGAVLVARTSVMIGGLLMSLGCILSGFATNFYFLFFSYALLVGTGRGLSYAPGLILVAMYFDKRRGLATSISSSGVGIGGFIIVLISHYLFENYEFQGAFLIIGGIALHTNLAAMLYRPMTMHQRFNERLMTHSLAVDPVETTVAIVASESSSSELDSRRPPSLFQSSVDQKLEIESPTSLRNDNANTKYLGQNPFIGNNCVTTAVKICFPKEIREDNNKMSRQLCHLYLLKNTPFLLYCISAWLFSMAMKSGYTFIQALVISKGISKAEAALVMSIAGLADCVSRIGAGFLLDLKLFHVYRLLIYTVISLSLALVLFLLPSRDSFHSFVVLWCVFGVLTGIFISQRVVILVDILGIQQIANSLVIVICFQSLGTLLGPPLSGTVKDYFGTVDELFYLNGMFMVTAGIFMCATWVFFRYAKAE</sequence>
<accession>A0A8S3ZG87</accession>
<protein>
    <recommendedName>
        <fullName evidence="3">Major facilitator superfamily (MFS) profile domain-containing protein</fullName>
    </recommendedName>
</protein>
<feature type="transmembrane region" description="Helical" evidence="2">
    <location>
        <begin position="187"/>
        <end position="216"/>
    </location>
</feature>
<dbReference type="GO" id="GO:0016020">
    <property type="term" value="C:membrane"/>
    <property type="evidence" value="ECO:0007669"/>
    <property type="project" value="UniProtKB-SubCell"/>
</dbReference>